<dbReference type="EMBL" id="JACGCM010001805">
    <property type="protein sequence ID" value="KAF6149062.1"/>
    <property type="molecule type" value="Genomic_DNA"/>
</dbReference>
<sequence length="185" mass="21697">MKMPFKMPFSRDYSRFVFDPFKDLWFMEKAQYEIDTYGTERDNILKLSSLRNIREKCIQEFQRDVTHKYLRNRWDYLKNKTNRHCTSKLNMKPKVIFQKILSLPSLGSEIKEKRDSKSISSCTRPTLALRLVKWLHSTDHAHVLSYNGFLAEDSAHCGEAVRTTSGLLAYNFLSNSSNICDIEAL</sequence>
<accession>A0A7J7M2J3</accession>
<dbReference type="AlphaFoldDB" id="A0A7J7M2J3"/>
<name>A0A7J7M2J3_9MAGN</name>
<evidence type="ECO:0000313" key="2">
    <source>
        <dbReference type="Proteomes" id="UP000541444"/>
    </source>
</evidence>
<comment type="caution">
    <text evidence="1">The sequence shown here is derived from an EMBL/GenBank/DDBJ whole genome shotgun (WGS) entry which is preliminary data.</text>
</comment>
<proteinExistence type="predicted"/>
<protein>
    <submittedName>
        <fullName evidence="1">Uncharacterized protein</fullName>
    </submittedName>
</protein>
<dbReference type="Proteomes" id="UP000541444">
    <property type="component" value="Unassembled WGS sequence"/>
</dbReference>
<organism evidence="1 2">
    <name type="scientific">Kingdonia uniflora</name>
    <dbReference type="NCBI Taxonomy" id="39325"/>
    <lineage>
        <taxon>Eukaryota</taxon>
        <taxon>Viridiplantae</taxon>
        <taxon>Streptophyta</taxon>
        <taxon>Embryophyta</taxon>
        <taxon>Tracheophyta</taxon>
        <taxon>Spermatophyta</taxon>
        <taxon>Magnoliopsida</taxon>
        <taxon>Ranunculales</taxon>
        <taxon>Circaeasteraceae</taxon>
        <taxon>Kingdonia</taxon>
    </lineage>
</organism>
<gene>
    <name evidence="1" type="ORF">GIB67_018640</name>
</gene>
<keyword evidence="2" id="KW-1185">Reference proteome</keyword>
<reference evidence="1 2" key="1">
    <citation type="journal article" date="2020" name="IScience">
        <title>Genome Sequencing of the Endangered Kingdonia uniflora (Circaeasteraceae, Ranunculales) Reveals Potential Mechanisms of Evolutionary Specialization.</title>
        <authorList>
            <person name="Sun Y."/>
            <person name="Deng T."/>
            <person name="Zhang A."/>
            <person name="Moore M.J."/>
            <person name="Landis J.B."/>
            <person name="Lin N."/>
            <person name="Zhang H."/>
            <person name="Zhang X."/>
            <person name="Huang J."/>
            <person name="Zhang X."/>
            <person name="Sun H."/>
            <person name="Wang H."/>
        </authorList>
    </citation>
    <scope>NUCLEOTIDE SEQUENCE [LARGE SCALE GENOMIC DNA]</scope>
    <source>
        <strain evidence="1">TB1705</strain>
        <tissue evidence="1">Leaf</tissue>
    </source>
</reference>
<evidence type="ECO:0000313" key="1">
    <source>
        <dbReference type="EMBL" id="KAF6149062.1"/>
    </source>
</evidence>